<dbReference type="AlphaFoldDB" id="A0A9W6QYJ5"/>
<keyword evidence="5" id="KW-0804">Transcription</keyword>
<dbReference type="GO" id="GO:0000428">
    <property type="term" value="C:DNA-directed RNA polymerase complex"/>
    <property type="evidence" value="ECO:0007669"/>
    <property type="project" value="UniProtKB-KW"/>
</dbReference>
<reference evidence="9" key="1">
    <citation type="submission" date="2023-03" db="EMBL/GenBank/DDBJ databases">
        <title>Amycolatopsis taiwanensis NBRC 103393.</title>
        <authorList>
            <person name="Ichikawa N."/>
            <person name="Sato H."/>
            <person name="Tonouchi N."/>
        </authorList>
    </citation>
    <scope>NUCLEOTIDE SEQUENCE</scope>
    <source>
        <strain evidence="9">NBRC 103393</strain>
    </source>
</reference>
<dbReference type="EMBL" id="BSTI01000005">
    <property type="protein sequence ID" value="GLY66078.1"/>
    <property type="molecule type" value="Genomic_DNA"/>
</dbReference>
<evidence type="ECO:0000313" key="10">
    <source>
        <dbReference type="Proteomes" id="UP001165136"/>
    </source>
</evidence>
<feature type="domain" description="RNA polymerase sigma-70 region 2" evidence="7">
    <location>
        <begin position="35"/>
        <end position="101"/>
    </location>
</feature>
<dbReference type="Proteomes" id="UP001165136">
    <property type="component" value="Unassembled WGS sequence"/>
</dbReference>
<dbReference type="GO" id="GO:0016987">
    <property type="term" value="F:sigma factor activity"/>
    <property type="evidence" value="ECO:0007669"/>
    <property type="project" value="UniProtKB-KW"/>
</dbReference>
<dbReference type="PANTHER" id="PTHR43133:SF8">
    <property type="entry name" value="RNA POLYMERASE SIGMA FACTOR HI_1459-RELATED"/>
    <property type="match status" value="1"/>
</dbReference>
<accession>A0A9W6QYJ5</accession>
<evidence type="ECO:0000256" key="1">
    <source>
        <dbReference type="ARBA" id="ARBA00010641"/>
    </source>
</evidence>
<comment type="similarity">
    <text evidence="1">Belongs to the sigma-70 factor family. ECF subfamily.</text>
</comment>
<evidence type="ECO:0000259" key="7">
    <source>
        <dbReference type="Pfam" id="PF04542"/>
    </source>
</evidence>
<keyword evidence="2" id="KW-0805">Transcription regulation</keyword>
<dbReference type="NCBIfam" id="TIGR02937">
    <property type="entry name" value="sigma70-ECF"/>
    <property type="match status" value="1"/>
</dbReference>
<keyword evidence="3" id="KW-0731">Sigma factor</keyword>
<evidence type="ECO:0000256" key="4">
    <source>
        <dbReference type="ARBA" id="ARBA00023125"/>
    </source>
</evidence>
<dbReference type="PANTHER" id="PTHR43133">
    <property type="entry name" value="RNA POLYMERASE ECF-TYPE SIGMA FACTO"/>
    <property type="match status" value="1"/>
</dbReference>
<dbReference type="InterPro" id="IPR007627">
    <property type="entry name" value="RNA_pol_sigma70_r2"/>
</dbReference>
<evidence type="ECO:0000256" key="5">
    <source>
        <dbReference type="ARBA" id="ARBA00023163"/>
    </source>
</evidence>
<comment type="caution">
    <text evidence="9">The sequence shown here is derived from an EMBL/GenBank/DDBJ whole genome shotgun (WGS) entry which is preliminary data.</text>
</comment>
<proteinExistence type="inferred from homology"/>
<dbReference type="InterPro" id="IPR013324">
    <property type="entry name" value="RNA_pol_sigma_r3/r4-like"/>
</dbReference>
<dbReference type="InterPro" id="IPR014284">
    <property type="entry name" value="RNA_pol_sigma-70_dom"/>
</dbReference>
<evidence type="ECO:0000313" key="9">
    <source>
        <dbReference type="EMBL" id="GLY66078.1"/>
    </source>
</evidence>
<evidence type="ECO:0000256" key="6">
    <source>
        <dbReference type="SAM" id="MobiDB-lite"/>
    </source>
</evidence>
<keyword evidence="10" id="KW-1185">Reference proteome</keyword>
<dbReference type="InterPro" id="IPR013325">
    <property type="entry name" value="RNA_pol_sigma_r2"/>
</dbReference>
<organism evidence="9 10">
    <name type="scientific">Amycolatopsis taiwanensis</name>
    <dbReference type="NCBI Taxonomy" id="342230"/>
    <lineage>
        <taxon>Bacteria</taxon>
        <taxon>Bacillati</taxon>
        <taxon>Actinomycetota</taxon>
        <taxon>Actinomycetes</taxon>
        <taxon>Pseudonocardiales</taxon>
        <taxon>Pseudonocardiaceae</taxon>
        <taxon>Amycolatopsis</taxon>
    </lineage>
</organism>
<name>A0A9W6QYJ5_9PSEU</name>
<evidence type="ECO:0000259" key="8">
    <source>
        <dbReference type="Pfam" id="PF08281"/>
    </source>
</evidence>
<dbReference type="Gene3D" id="1.10.1740.10">
    <property type="match status" value="1"/>
</dbReference>
<dbReference type="Pfam" id="PF08281">
    <property type="entry name" value="Sigma70_r4_2"/>
    <property type="match status" value="1"/>
</dbReference>
<dbReference type="Pfam" id="PF04542">
    <property type="entry name" value="Sigma70_r2"/>
    <property type="match status" value="1"/>
</dbReference>
<dbReference type="InterPro" id="IPR036388">
    <property type="entry name" value="WH-like_DNA-bd_sf"/>
</dbReference>
<evidence type="ECO:0000256" key="2">
    <source>
        <dbReference type="ARBA" id="ARBA00023015"/>
    </source>
</evidence>
<evidence type="ECO:0000256" key="3">
    <source>
        <dbReference type="ARBA" id="ARBA00023082"/>
    </source>
</evidence>
<feature type="region of interest" description="Disordered" evidence="6">
    <location>
        <begin position="1"/>
        <end position="21"/>
    </location>
</feature>
<dbReference type="GO" id="GO:0003677">
    <property type="term" value="F:DNA binding"/>
    <property type="evidence" value="ECO:0007669"/>
    <property type="project" value="UniProtKB-KW"/>
</dbReference>
<dbReference type="InterPro" id="IPR039425">
    <property type="entry name" value="RNA_pol_sigma-70-like"/>
</dbReference>
<dbReference type="SUPFAM" id="SSF88946">
    <property type="entry name" value="Sigma2 domain of RNA polymerase sigma factors"/>
    <property type="match status" value="1"/>
</dbReference>
<dbReference type="SUPFAM" id="SSF88659">
    <property type="entry name" value="Sigma3 and sigma4 domains of RNA polymerase sigma factors"/>
    <property type="match status" value="1"/>
</dbReference>
<keyword evidence="4" id="KW-0238">DNA-binding</keyword>
<protein>
    <submittedName>
        <fullName evidence="9">DNA-directed RNA polymerase sigma-70 factor</fullName>
    </submittedName>
</protein>
<gene>
    <name evidence="9" type="primary">rpoE</name>
    <name evidence="9" type="ORF">Atai01_26970</name>
</gene>
<sequence length="205" mass="22535">MTPVPPRTEEPSAGTERPDLAGLSQPDLARVFGRLFDEHAGVLHRYLARRVGMTTAEDLVGDTFVIALQQRKSYDPARAGVRSWLYGIATNLLRHYLRTEVRALRATARAAGQSEVHEEHAGRVTDRVDAASRARQLAGALAELAPGDRDVLLLVSWAELSTSEVAEALDIPAGTVRSRLHRVRRWLRGHAAITGSANPRKDHDD</sequence>
<feature type="domain" description="RNA polymerase sigma factor 70 region 4 type 2" evidence="8">
    <location>
        <begin position="135"/>
        <end position="187"/>
    </location>
</feature>
<dbReference type="Gene3D" id="1.10.10.10">
    <property type="entry name" value="Winged helix-like DNA-binding domain superfamily/Winged helix DNA-binding domain"/>
    <property type="match status" value="1"/>
</dbReference>
<dbReference type="GO" id="GO:0006352">
    <property type="term" value="P:DNA-templated transcription initiation"/>
    <property type="evidence" value="ECO:0007669"/>
    <property type="project" value="InterPro"/>
</dbReference>
<keyword evidence="9" id="KW-0240">DNA-directed RNA polymerase</keyword>
<dbReference type="InterPro" id="IPR013249">
    <property type="entry name" value="RNA_pol_sigma70_r4_t2"/>
</dbReference>
<dbReference type="RefSeq" id="WP_432705770.1">
    <property type="nucleotide sequence ID" value="NZ_BSTI01000005.1"/>
</dbReference>
<dbReference type="CDD" id="cd06171">
    <property type="entry name" value="Sigma70_r4"/>
    <property type="match status" value="1"/>
</dbReference>